<comment type="similarity">
    <text evidence="2">Belongs to the peptidase A24 family.</text>
</comment>
<dbReference type="GO" id="GO:0006465">
    <property type="term" value="P:signal peptide processing"/>
    <property type="evidence" value="ECO:0007669"/>
    <property type="project" value="TreeGrafter"/>
</dbReference>
<evidence type="ECO:0000256" key="7">
    <source>
        <dbReference type="SAM" id="Phobius"/>
    </source>
</evidence>
<keyword evidence="3" id="KW-1003">Cell membrane</keyword>
<evidence type="ECO:0000259" key="9">
    <source>
        <dbReference type="Pfam" id="PF06750"/>
    </source>
</evidence>
<dbReference type="EMBL" id="LGGO01000261">
    <property type="protein sequence ID" value="KUK75819.1"/>
    <property type="molecule type" value="Genomic_DNA"/>
</dbReference>
<protein>
    <submittedName>
        <fullName evidence="10">Type 4 prepilin-like proteins leader peptide-processing enzyme</fullName>
    </submittedName>
</protein>
<organism evidence="10 11">
    <name type="scientific">candidate division WS6 bacterium 34_10</name>
    <dbReference type="NCBI Taxonomy" id="1641389"/>
    <lineage>
        <taxon>Bacteria</taxon>
        <taxon>Candidatus Dojkabacteria</taxon>
    </lineage>
</organism>
<feature type="transmembrane region" description="Helical" evidence="7">
    <location>
        <begin position="152"/>
        <end position="173"/>
    </location>
</feature>
<evidence type="ECO:0000256" key="6">
    <source>
        <dbReference type="ARBA" id="ARBA00023136"/>
    </source>
</evidence>
<evidence type="ECO:0000256" key="1">
    <source>
        <dbReference type="ARBA" id="ARBA00004651"/>
    </source>
</evidence>
<name>A0A117LZH0_9BACT</name>
<dbReference type="PANTHER" id="PTHR30487">
    <property type="entry name" value="TYPE 4 PREPILIN-LIKE PROTEINS LEADER PEPTIDE-PROCESSING ENZYME"/>
    <property type="match status" value="1"/>
</dbReference>
<sequence>MTLILTVYFFFLGLALASFLNALMYRIDKEYKYPDIFVKPSHCEKCKKELKWFDLIPVLSYIFTKGKCSKCGTKVNIYYPISELFLGISLALLFYTTAPWFAYPILILLFSLSYFDFHYMAIPTMPTISFAVLGMVYLIILSILGNQVIFNAFLSGVILIGLILILLLIMYGYKNLREGFGMGDFIILLALSAFLSTKEFWLMFWVSIYSTLIVILIGFITGKYSKKTPLPLLPFITFGFVVVVTYGDIILDFLNRTLAIF</sequence>
<keyword evidence="6 7" id="KW-0472">Membrane</keyword>
<evidence type="ECO:0000313" key="11">
    <source>
        <dbReference type="Proteomes" id="UP000053904"/>
    </source>
</evidence>
<feature type="domain" description="Prepilin type IV endopeptidase peptidase" evidence="8">
    <location>
        <begin position="105"/>
        <end position="218"/>
    </location>
</feature>
<feature type="transmembrane region" description="Helical" evidence="7">
    <location>
        <begin position="202"/>
        <end position="220"/>
    </location>
</feature>
<evidence type="ECO:0000256" key="2">
    <source>
        <dbReference type="ARBA" id="ARBA00005801"/>
    </source>
</evidence>
<feature type="domain" description="Prepilin peptidase A24 N-terminal" evidence="9">
    <location>
        <begin position="12"/>
        <end position="95"/>
    </location>
</feature>
<dbReference type="PANTHER" id="PTHR30487:SF0">
    <property type="entry name" value="PREPILIN LEADER PEPTIDASE_N-METHYLTRANSFERASE-RELATED"/>
    <property type="match status" value="1"/>
</dbReference>
<evidence type="ECO:0000259" key="8">
    <source>
        <dbReference type="Pfam" id="PF01478"/>
    </source>
</evidence>
<comment type="caution">
    <text evidence="10">The sequence shown here is derived from an EMBL/GenBank/DDBJ whole genome shotgun (WGS) entry which is preliminary data.</text>
</comment>
<dbReference type="InterPro" id="IPR010627">
    <property type="entry name" value="Prepilin_pept_A24_N"/>
</dbReference>
<dbReference type="GO" id="GO:0004190">
    <property type="term" value="F:aspartic-type endopeptidase activity"/>
    <property type="evidence" value="ECO:0007669"/>
    <property type="project" value="InterPro"/>
</dbReference>
<dbReference type="Pfam" id="PF06750">
    <property type="entry name" value="A24_N_bact"/>
    <property type="match status" value="1"/>
</dbReference>
<dbReference type="PATRIC" id="fig|1641389.3.peg.208"/>
<evidence type="ECO:0000313" key="10">
    <source>
        <dbReference type="EMBL" id="KUK75819.1"/>
    </source>
</evidence>
<gene>
    <name evidence="10" type="ORF">XD93_1246</name>
</gene>
<feature type="transmembrane region" description="Helical" evidence="7">
    <location>
        <begin position="6"/>
        <end position="25"/>
    </location>
</feature>
<dbReference type="GO" id="GO:0005886">
    <property type="term" value="C:plasma membrane"/>
    <property type="evidence" value="ECO:0007669"/>
    <property type="project" value="UniProtKB-SubCell"/>
</dbReference>
<evidence type="ECO:0000256" key="3">
    <source>
        <dbReference type="ARBA" id="ARBA00022475"/>
    </source>
</evidence>
<dbReference type="Gene3D" id="1.20.120.1220">
    <property type="match status" value="1"/>
</dbReference>
<evidence type="ECO:0000256" key="5">
    <source>
        <dbReference type="ARBA" id="ARBA00022989"/>
    </source>
</evidence>
<proteinExistence type="inferred from homology"/>
<reference evidence="11" key="1">
    <citation type="journal article" date="2015" name="MBio">
        <title>Genome-Resolved Metagenomic Analysis Reveals Roles for Candidate Phyla and Other Microbial Community Members in Biogeochemical Transformations in Oil Reservoirs.</title>
        <authorList>
            <person name="Hu P."/>
            <person name="Tom L."/>
            <person name="Singh A."/>
            <person name="Thomas B.C."/>
            <person name="Baker B.J."/>
            <person name="Piceno Y.M."/>
            <person name="Andersen G.L."/>
            <person name="Banfield J.F."/>
        </authorList>
    </citation>
    <scope>NUCLEOTIDE SEQUENCE [LARGE SCALE GENOMIC DNA]</scope>
</reference>
<keyword evidence="5 7" id="KW-1133">Transmembrane helix</keyword>
<dbReference type="InterPro" id="IPR000045">
    <property type="entry name" value="Prepilin_IV_endopep_pep"/>
</dbReference>
<dbReference type="InterPro" id="IPR050882">
    <property type="entry name" value="Prepilin_peptidase/N-MTase"/>
</dbReference>
<feature type="transmembrane region" description="Helical" evidence="7">
    <location>
        <begin position="232"/>
        <end position="251"/>
    </location>
</feature>
<dbReference type="AlphaFoldDB" id="A0A117LZH0"/>
<accession>A0A117LZH0</accession>
<dbReference type="Proteomes" id="UP000053904">
    <property type="component" value="Unassembled WGS sequence"/>
</dbReference>
<evidence type="ECO:0000256" key="4">
    <source>
        <dbReference type="ARBA" id="ARBA00022692"/>
    </source>
</evidence>
<feature type="transmembrane region" description="Helical" evidence="7">
    <location>
        <begin position="128"/>
        <end position="146"/>
    </location>
</feature>
<keyword evidence="4 7" id="KW-0812">Transmembrane</keyword>
<dbReference type="Pfam" id="PF01478">
    <property type="entry name" value="Peptidase_A24"/>
    <property type="match status" value="1"/>
</dbReference>
<comment type="subcellular location">
    <subcellularLocation>
        <location evidence="1">Cell membrane</location>
        <topology evidence="1">Multi-pass membrane protein</topology>
    </subcellularLocation>
</comment>